<protein>
    <recommendedName>
        <fullName evidence="4">DUF5667 domain-containing protein</fullName>
    </recommendedName>
</protein>
<keyword evidence="1" id="KW-0472">Membrane</keyword>
<evidence type="ECO:0008006" key="4">
    <source>
        <dbReference type="Google" id="ProtNLM"/>
    </source>
</evidence>
<name>A0A2M6NZF9_9BACT</name>
<proteinExistence type="predicted"/>
<evidence type="ECO:0000313" key="3">
    <source>
        <dbReference type="Proteomes" id="UP000228528"/>
    </source>
</evidence>
<keyword evidence="1" id="KW-0812">Transmembrane</keyword>
<evidence type="ECO:0000256" key="1">
    <source>
        <dbReference type="SAM" id="Phobius"/>
    </source>
</evidence>
<keyword evidence="1" id="KW-1133">Transmembrane helix</keyword>
<feature type="transmembrane region" description="Helical" evidence="1">
    <location>
        <begin position="70"/>
        <end position="91"/>
    </location>
</feature>
<evidence type="ECO:0000313" key="2">
    <source>
        <dbReference type="EMBL" id="PIR76837.1"/>
    </source>
</evidence>
<reference evidence="3" key="1">
    <citation type="submission" date="2017-09" db="EMBL/GenBank/DDBJ databases">
        <title>Depth-based differentiation of microbial function through sediment-hosted aquifers and enrichment of novel symbionts in the deep terrestrial subsurface.</title>
        <authorList>
            <person name="Probst A.J."/>
            <person name="Ladd B."/>
            <person name="Jarett J.K."/>
            <person name="Geller-Mcgrath D.E."/>
            <person name="Sieber C.M.K."/>
            <person name="Emerson J.B."/>
            <person name="Anantharaman K."/>
            <person name="Thomas B.C."/>
            <person name="Malmstrom R."/>
            <person name="Stieglmeier M."/>
            <person name="Klingl A."/>
            <person name="Woyke T."/>
            <person name="Ryan C.M."/>
            <person name="Banfield J.F."/>
        </authorList>
    </citation>
    <scope>NUCLEOTIDE SEQUENCE [LARGE SCALE GENOMIC DNA]</scope>
</reference>
<organism evidence="2 3">
    <name type="scientific">Candidatus Magasanikbacteria bacterium CG10_big_fil_rev_8_21_14_0_10_38_6</name>
    <dbReference type="NCBI Taxonomy" id="1974647"/>
    <lineage>
        <taxon>Bacteria</taxon>
        <taxon>Candidatus Magasanikiibacteriota</taxon>
    </lineage>
</organism>
<sequence>MSRDIAEQLSQLSSITHQIGPDASWVSDQRSTMIARIQGTADLSVSASSASIGEKILSFFTLFVPKQFTFAARPFMIVFLSFAVILGSWGVRVASANSLPGEFLYSVKRADEYAQIALTTDTTKKVK</sequence>
<dbReference type="AlphaFoldDB" id="A0A2M6NZF9"/>
<accession>A0A2M6NZF9</accession>
<feature type="non-terminal residue" evidence="2">
    <location>
        <position position="127"/>
    </location>
</feature>
<dbReference type="Proteomes" id="UP000228528">
    <property type="component" value="Unassembled WGS sequence"/>
</dbReference>
<dbReference type="EMBL" id="PFBW01000236">
    <property type="protein sequence ID" value="PIR76837.1"/>
    <property type="molecule type" value="Genomic_DNA"/>
</dbReference>
<gene>
    <name evidence="2" type="ORF">COU30_05695</name>
</gene>
<comment type="caution">
    <text evidence="2">The sequence shown here is derived from an EMBL/GenBank/DDBJ whole genome shotgun (WGS) entry which is preliminary data.</text>
</comment>